<dbReference type="Gene3D" id="1.20.1250.20">
    <property type="entry name" value="MFS general substrate transporter like domains"/>
    <property type="match status" value="1"/>
</dbReference>
<reference evidence="7 8" key="1">
    <citation type="submission" date="2017-10" db="EMBL/GenBank/DDBJ databases">
        <title>Comparative genomics in systemic dimorphic fungi from Ajellomycetaceae.</title>
        <authorList>
            <person name="Munoz J.F."/>
            <person name="Mcewen J.G."/>
            <person name="Clay O.K."/>
            <person name="Cuomo C.A."/>
        </authorList>
    </citation>
    <scope>NUCLEOTIDE SEQUENCE [LARGE SCALE GENOMIC DNA]</scope>
    <source>
        <strain evidence="7 8">UAMH4076</strain>
    </source>
</reference>
<feature type="compositionally biased region" description="Polar residues" evidence="5">
    <location>
        <begin position="231"/>
        <end position="242"/>
    </location>
</feature>
<dbReference type="InterPro" id="IPR036259">
    <property type="entry name" value="MFS_trans_sf"/>
</dbReference>
<keyword evidence="2 6" id="KW-0812">Transmembrane</keyword>
<sequence>MAPNPAAHSDLVPGTIRLVDIEGEARYEQHAQGPKDIVLIPRPSADLEDPLNWSRKRKLIQITMVYVYTLGVGIPTTLQYSVLADITRDTAITTGELVTGTGLVCSGSQLPSLMAAGVFISYLACSVYLLWFGQHTRKLQANATYVLFLCGSNFIAPLIAGWFNDAFGWRWTMHLGAMISAAATVILFFGMEESLYFRSTVEGQELRAVTASQFDNPTTTQTGDKKVDPDSNPSANNSITQSASFPPPSTYIQKLALFVFTPGLSWYNVMNGTASPVLSAPPYNWSAAKVGSAYVAPIIGGIFSML</sequence>
<evidence type="ECO:0000256" key="3">
    <source>
        <dbReference type="ARBA" id="ARBA00022989"/>
    </source>
</evidence>
<dbReference type="PANTHER" id="PTHR23502">
    <property type="entry name" value="MAJOR FACILITATOR SUPERFAMILY"/>
    <property type="match status" value="1"/>
</dbReference>
<dbReference type="GO" id="GO:0005886">
    <property type="term" value="C:plasma membrane"/>
    <property type="evidence" value="ECO:0007669"/>
    <property type="project" value="TreeGrafter"/>
</dbReference>
<dbReference type="Proteomes" id="UP000226031">
    <property type="component" value="Unassembled WGS sequence"/>
</dbReference>
<keyword evidence="4 6" id="KW-0472">Membrane</keyword>
<evidence type="ECO:0000256" key="6">
    <source>
        <dbReference type="SAM" id="Phobius"/>
    </source>
</evidence>
<evidence type="ECO:0000256" key="4">
    <source>
        <dbReference type="ARBA" id="ARBA00023136"/>
    </source>
</evidence>
<dbReference type="GO" id="GO:0022857">
    <property type="term" value="F:transmembrane transporter activity"/>
    <property type="evidence" value="ECO:0007669"/>
    <property type="project" value="InterPro"/>
</dbReference>
<evidence type="ECO:0000256" key="5">
    <source>
        <dbReference type="SAM" id="MobiDB-lite"/>
    </source>
</evidence>
<dbReference type="PANTHER" id="PTHR23502:SF30">
    <property type="entry name" value="TRANSPORTER, PUTATIVE (AFU_ORTHOLOGUE AFUA_8G04702)-RELATED"/>
    <property type="match status" value="1"/>
</dbReference>
<feature type="transmembrane region" description="Helical" evidence="6">
    <location>
        <begin position="113"/>
        <end position="131"/>
    </location>
</feature>
<accession>A0A2B7ZP02</accession>
<comment type="caution">
    <text evidence="7">The sequence shown here is derived from an EMBL/GenBank/DDBJ whole genome shotgun (WGS) entry which is preliminary data.</text>
</comment>
<name>A0A2B7ZP02_9EURO</name>
<feature type="transmembrane region" description="Helical" evidence="6">
    <location>
        <begin position="59"/>
        <end position="78"/>
    </location>
</feature>
<evidence type="ECO:0000256" key="1">
    <source>
        <dbReference type="ARBA" id="ARBA00004141"/>
    </source>
</evidence>
<dbReference type="AlphaFoldDB" id="A0A2B7ZP02"/>
<feature type="transmembrane region" description="Helical" evidence="6">
    <location>
        <begin position="143"/>
        <end position="163"/>
    </location>
</feature>
<evidence type="ECO:0008006" key="9">
    <source>
        <dbReference type="Google" id="ProtNLM"/>
    </source>
</evidence>
<dbReference type="SUPFAM" id="SSF103473">
    <property type="entry name" value="MFS general substrate transporter"/>
    <property type="match status" value="1"/>
</dbReference>
<proteinExistence type="predicted"/>
<evidence type="ECO:0000256" key="2">
    <source>
        <dbReference type="ARBA" id="ARBA00022692"/>
    </source>
</evidence>
<comment type="subcellular location">
    <subcellularLocation>
        <location evidence="1">Membrane</location>
        <topology evidence="1">Multi-pass membrane protein</topology>
    </subcellularLocation>
</comment>
<gene>
    <name evidence="7" type="ORF">GX50_02264</name>
</gene>
<evidence type="ECO:0000313" key="7">
    <source>
        <dbReference type="EMBL" id="PGH34913.1"/>
    </source>
</evidence>
<dbReference type="InterPro" id="IPR011701">
    <property type="entry name" value="MFS"/>
</dbReference>
<feature type="region of interest" description="Disordered" evidence="5">
    <location>
        <begin position="212"/>
        <end position="242"/>
    </location>
</feature>
<organism evidence="7 8">
    <name type="scientific">[Emmonsia] crescens</name>
    <dbReference type="NCBI Taxonomy" id="73230"/>
    <lineage>
        <taxon>Eukaryota</taxon>
        <taxon>Fungi</taxon>
        <taxon>Dikarya</taxon>
        <taxon>Ascomycota</taxon>
        <taxon>Pezizomycotina</taxon>
        <taxon>Eurotiomycetes</taxon>
        <taxon>Eurotiomycetidae</taxon>
        <taxon>Onygenales</taxon>
        <taxon>Ajellomycetaceae</taxon>
        <taxon>Emergomyces</taxon>
    </lineage>
</organism>
<keyword evidence="3 6" id="KW-1133">Transmembrane helix</keyword>
<evidence type="ECO:0000313" key="8">
    <source>
        <dbReference type="Proteomes" id="UP000226031"/>
    </source>
</evidence>
<dbReference type="Pfam" id="PF07690">
    <property type="entry name" value="MFS_1"/>
    <property type="match status" value="1"/>
</dbReference>
<keyword evidence="8" id="KW-1185">Reference proteome</keyword>
<feature type="transmembrane region" description="Helical" evidence="6">
    <location>
        <begin position="169"/>
        <end position="189"/>
    </location>
</feature>
<dbReference type="VEuPathDB" id="FungiDB:EMCG_09667"/>
<dbReference type="EMBL" id="PDND01000031">
    <property type="protein sequence ID" value="PGH34913.1"/>
    <property type="molecule type" value="Genomic_DNA"/>
</dbReference>
<feature type="compositionally biased region" description="Polar residues" evidence="5">
    <location>
        <begin position="212"/>
        <end position="222"/>
    </location>
</feature>
<protein>
    <recommendedName>
        <fullName evidence="9">Major facilitator superfamily (MFS) profile domain-containing protein</fullName>
    </recommendedName>
</protein>
<dbReference type="STRING" id="73230.A0A2B7ZP02"/>